<dbReference type="WBParaSite" id="MhA1_Contig1070.frz3.gene1">
    <property type="protein sequence ID" value="MhA1_Contig1070.frz3.gene1"/>
    <property type="gene ID" value="MhA1_Contig1070.frz3.gene1"/>
</dbReference>
<dbReference type="PANTHER" id="PTHR24366">
    <property type="entry name" value="IG(IMMUNOGLOBULIN) AND LRR(LEUCINE RICH REPEAT) DOMAINS"/>
    <property type="match status" value="1"/>
</dbReference>
<dbReference type="InterPro" id="IPR001611">
    <property type="entry name" value="Leu-rich_rpt"/>
</dbReference>
<dbReference type="AlphaFoldDB" id="A0A1I8AXL6"/>
<keyword evidence="2" id="KW-0677">Repeat</keyword>
<name>A0A1I8AXL6_MELHA</name>
<evidence type="ECO:0000313" key="3">
    <source>
        <dbReference type="Proteomes" id="UP000095281"/>
    </source>
</evidence>
<organism evidence="3 4">
    <name type="scientific">Meloidogyne hapla</name>
    <name type="common">Root-knot nematode worm</name>
    <dbReference type="NCBI Taxonomy" id="6305"/>
    <lineage>
        <taxon>Eukaryota</taxon>
        <taxon>Metazoa</taxon>
        <taxon>Ecdysozoa</taxon>
        <taxon>Nematoda</taxon>
        <taxon>Chromadorea</taxon>
        <taxon>Rhabditida</taxon>
        <taxon>Tylenchina</taxon>
        <taxon>Tylenchomorpha</taxon>
        <taxon>Tylenchoidea</taxon>
        <taxon>Meloidogynidae</taxon>
        <taxon>Meloidogyninae</taxon>
        <taxon>Meloidogyne</taxon>
    </lineage>
</organism>
<dbReference type="PANTHER" id="PTHR24366:SF168">
    <property type="entry name" value="GH22922P-RELATED"/>
    <property type="match status" value="1"/>
</dbReference>
<evidence type="ECO:0000256" key="2">
    <source>
        <dbReference type="ARBA" id="ARBA00022737"/>
    </source>
</evidence>
<dbReference type="Pfam" id="PF13855">
    <property type="entry name" value="LRR_8"/>
    <property type="match status" value="1"/>
</dbReference>
<reference evidence="4" key="1">
    <citation type="submission" date="2016-11" db="UniProtKB">
        <authorList>
            <consortium name="WormBaseParasite"/>
        </authorList>
    </citation>
    <scope>IDENTIFICATION</scope>
</reference>
<dbReference type="InterPro" id="IPR032675">
    <property type="entry name" value="LRR_dom_sf"/>
</dbReference>
<keyword evidence="3" id="KW-1185">Reference proteome</keyword>
<protein>
    <submittedName>
        <fullName evidence="4">LRRCT domain-containing protein</fullName>
    </submittedName>
</protein>
<dbReference type="PROSITE" id="PS51450">
    <property type="entry name" value="LRR"/>
    <property type="match status" value="3"/>
</dbReference>
<dbReference type="SUPFAM" id="SSF52058">
    <property type="entry name" value="L domain-like"/>
    <property type="match status" value="1"/>
</dbReference>
<keyword evidence="1" id="KW-0433">Leucine-rich repeat</keyword>
<dbReference type="SMART" id="SM00369">
    <property type="entry name" value="LRR_TYP"/>
    <property type="match status" value="4"/>
</dbReference>
<sequence length="400" mass="46216">MVFQLIKNNLIFLKGLSKLLTKLDLSSVGLFSLPRLRSSSLKYLNLSNNFIYEIDPKELDIFPSLHLLDLSGNRIVELNAQLFEKMPELRVLNISGNDIQSLNDTHFRSLTQLESLTISHLSQLTSLPSLSSWANLKRLKELKLHSLPPNIFPEISKILQNLPPLHSLHFESREAEFTGSELELLDLRLLRKLKITGKSIKRITPNAFNTLRGFRLELTIEGTQLREFPIQSLQNIKGITFLNLNLINNKQLNFFNPFGNWTPPFLNSYGTVLERLEMKQNSLFCDCLMAEWLFNWIETKISSNEILNDFKIIKNILMESDCLINDSSNFIGLKTISIAQWINKLRELAKSSDFENFYEFCNNLNKKENSGASKINNIKILFYYFVYISLMAFVKKVINL</sequence>
<evidence type="ECO:0000313" key="4">
    <source>
        <dbReference type="WBParaSite" id="MhA1_Contig1070.frz3.gene1"/>
    </source>
</evidence>
<evidence type="ECO:0000256" key="1">
    <source>
        <dbReference type="ARBA" id="ARBA00022614"/>
    </source>
</evidence>
<dbReference type="Gene3D" id="3.80.10.10">
    <property type="entry name" value="Ribonuclease Inhibitor"/>
    <property type="match status" value="1"/>
</dbReference>
<dbReference type="Proteomes" id="UP000095281">
    <property type="component" value="Unplaced"/>
</dbReference>
<dbReference type="InterPro" id="IPR003591">
    <property type="entry name" value="Leu-rich_rpt_typical-subtyp"/>
</dbReference>
<accession>A0A1I8AXL6</accession>
<proteinExistence type="predicted"/>